<reference evidence="3" key="2">
    <citation type="submission" date="2019-09" db="UniProtKB">
        <authorList>
            <consortium name="WormBaseParasite"/>
        </authorList>
    </citation>
    <scope>IDENTIFICATION</scope>
</reference>
<evidence type="ECO:0000313" key="1">
    <source>
        <dbReference type="EMBL" id="VDP15460.1"/>
    </source>
</evidence>
<sequence length="72" mass="7640">MEGLVGLGGKSEPGTWYRVHATVAPPPTALHAPSNKLIRAKISSVLGLGLKSPQMGSYEEALLPTVPPKHIW</sequence>
<dbReference type="AlphaFoldDB" id="A0A183GBQ3"/>
<organism evidence="2 3">
    <name type="scientific">Heligmosomoides polygyrus</name>
    <name type="common">Parasitic roundworm</name>
    <dbReference type="NCBI Taxonomy" id="6339"/>
    <lineage>
        <taxon>Eukaryota</taxon>
        <taxon>Metazoa</taxon>
        <taxon>Ecdysozoa</taxon>
        <taxon>Nematoda</taxon>
        <taxon>Chromadorea</taxon>
        <taxon>Rhabditida</taxon>
        <taxon>Rhabditina</taxon>
        <taxon>Rhabditomorpha</taxon>
        <taxon>Strongyloidea</taxon>
        <taxon>Heligmosomidae</taxon>
        <taxon>Heligmosomoides</taxon>
    </lineage>
</organism>
<dbReference type="WBParaSite" id="HPBE_0001954201-mRNA-1">
    <property type="protein sequence ID" value="HPBE_0001954201-mRNA-1"/>
    <property type="gene ID" value="HPBE_0001954201"/>
</dbReference>
<protein>
    <submittedName>
        <fullName evidence="3">NADH-plastoquinone oxidoreductase subunit J</fullName>
    </submittedName>
</protein>
<keyword evidence="2" id="KW-1185">Reference proteome</keyword>
<proteinExistence type="predicted"/>
<reference evidence="1 2" key="1">
    <citation type="submission" date="2018-11" db="EMBL/GenBank/DDBJ databases">
        <authorList>
            <consortium name="Pathogen Informatics"/>
        </authorList>
    </citation>
    <scope>NUCLEOTIDE SEQUENCE [LARGE SCALE GENOMIC DNA]</scope>
</reference>
<accession>A0A183GBQ3</accession>
<dbReference type="Proteomes" id="UP000050761">
    <property type="component" value="Unassembled WGS sequence"/>
</dbReference>
<dbReference type="EMBL" id="UZAH01031439">
    <property type="protein sequence ID" value="VDP15460.1"/>
    <property type="molecule type" value="Genomic_DNA"/>
</dbReference>
<evidence type="ECO:0000313" key="2">
    <source>
        <dbReference type="Proteomes" id="UP000050761"/>
    </source>
</evidence>
<accession>A0A3P8BDI6</accession>
<gene>
    <name evidence="1" type="ORF">HPBE_LOCUS19541</name>
</gene>
<evidence type="ECO:0000313" key="3">
    <source>
        <dbReference type="WBParaSite" id="HPBE_0001954201-mRNA-1"/>
    </source>
</evidence>
<name>A0A183GBQ3_HELPZ</name>